<dbReference type="AlphaFoldDB" id="A0A1T4ME54"/>
<dbReference type="RefSeq" id="WP_078711634.1">
    <property type="nucleotide sequence ID" value="NZ_FUWY01000003.1"/>
</dbReference>
<evidence type="ECO:0000256" key="5">
    <source>
        <dbReference type="ARBA" id="ARBA00022989"/>
    </source>
</evidence>
<evidence type="ECO:0000256" key="6">
    <source>
        <dbReference type="ARBA" id="ARBA00023136"/>
    </source>
</evidence>
<dbReference type="EMBL" id="FUWY01000003">
    <property type="protein sequence ID" value="SJZ65350.1"/>
    <property type="molecule type" value="Genomic_DNA"/>
</dbReference>
<feature type="transmembrane region" description="Helical" evidence="7">
    <location>
        <begin position="73"/>
        <end position="97"/>
    </location>
</feature>
<feature type="transmembrane region" description="Helical" evidence="7">
    <location>
        <begin position="143"/>
        <end position="161"/>
    </location>
</feature>
<dbReference type="InterPro" id="IPR003370">
    <property type="entry name" value="Chromate_transpt"/>
</dbReference>
<evidence type="ECO:0000256" key="1">
    <source>
        <dbReference type="ARBA" id="ARBA00004651"/>
    </source>
</evidence>
<dbReference type="Pfam" id="PF02417">
    <property type="entry name" value="Chromate_transp"/>
    <property type="match status" value="1"/>
</dbReference>
<keyword evidence="3" id="KW-1003">Cell membrane</keyword>
<feature type="transmembrane region" description="Helical" evidence="7">
    <location>
        <begin position="117"/>
        <end position="137"/>
    </location>
</feature>
<evidence type="ECO:0000256" key="7">
    <source>
        <dbReference type="SAM" id="Phobius"/>
    </source>
</evidence>
<keyword evidence="4 7" id="KW-0812">Transmembrane</keyword>
<dbReference type="PANTHER" id="PTHR43663">
    <property type="entry name" value="CHROMATE TRANSPORT PROTEIN-RELATED"/>
    <property type="match status" value="1"/>
</dbReference>
<evidence type="ECO:0000256" key="4">
    <source>
        <dbReference type="ARBA" id="ARBA00022692"/>
    </source>
</evidence>
<reference evidence="9" key="1">
    <citation type="submission" date="2017-02" db="EMBL/GenBank/DDBJ databases">
        <authorList>
            <person name="Varghese N."/>
            <person name="Submissions S."/>
        </authorList>
    </citation>
    <scope>NUCLEOTIDE SEQUENCE [LARGE SCALE GENOMIC DNA]</scope>
    <source>
        <strain evidence="9">ATCC 25662</strain>
    </source>
</reference>
<evidence type="ECO:0000256" key="3">
    <source>
        <dbReference type="ARBA" id="ARBA00022475"/>
    </source>
</evidence>
<dbReference type="PANTHER" id="PTHR43663:SF1">
    <property type="entry name" value="CHROMATE TRANSPORTER"/>
    <property type="match status" value="1"/>
</dbReference>
<evidence type="ECO:0000256" key="2">
    <source>
        <dbReference type="ARBA" id="ARBA00005262"/>
    </source>
</evidence>
<dbReference type="Proteomes" id="UP000243297">
    <property type="component" value="Unassembled WGS sequence"/>
</dbReference>
<name>A0A1T4ME54_9FIRM</name>
<keyword evidence="5 7" id="KW-1133">Transmembrane helix</keyword>
<comment type="subcellular location">
    <subcellularLocation>
        <location evidence="1">Cell membrane</location>
        <topology evidence="1">Multi-pass membrane protein</topology>
    </subcellularLocation>
</comment>
<dbReference type="STRING" id="118967.SAMN02745191_1223"/>
<keyword evidence="6 7" id="KW-0472">Membrane</keyword>
<dbReference type="GO" id="GO:0015109">
    <property type="term" value="F:chromate transmembrane transporter activity"/>
    <property type="evidence" value="ECO:0007669"/>
    <property type="project" value="InterPro"/>
</dbReference>
<dbReference type="GO" id="GO:0005886">
    <property type="term" value="C:plasma membrane"/>
    <property type="evidence" value="ECO:0007669"/>
    <property type="project" value="UniProtKB-SubCell"/>
</dbReference>
<protein>
    <submittedName>
        <fullName evidence="8">Chromate transporter</fullName>
    </submittedName>
</protein>
<evidence type="ECO:0000313" key="9">
    <source>
        <dbReference type="Proteomes" id="UP000243297"/>
    </source>
</evidence>
<keyword evidence="9" id="KW-1185">Reference proteome</keyword>
<comment type="similarity">
    <text evidence="2">Belongs to the chromate ion transporter (CHR) (TC 2.A.51) family.</text>
</comment>
<sequence length="187" mass="20079">MIYLQLFFSFLQIGLFSFGGGYAALPLIQEQVVTLHKWLELSEFTNLVTISQMTPGPIAINAATFVGLQVGGIFGAIVATIGSVLPASIIVSALAYFYIKYKNVSWIQHVLSTLRPAVVAMIATAGISILTTALWGTSTVSLGTVRIDMIVIFAIAFIVLSKFKANPITVMLLCGVAKVILFYVTAL</sequence>
<dbReference type="InterPro" id="IPR052518">
    <property type="entry name" value="CHR_Transporter"/>
</dbReference>
<gene>
    <name evidence="8" type="ORF">SAMN02745191_1223</name>
</gene>
<accession>A0A1T4ME54</accession>
<evidence type="ECO:0000313" key="8">
    <source>
        <dbReference type="EMBL" id="SJZ65350.1"/>
    </source>
</evidence>
<dbReference type="OrthoDB" id="9788907at2"/>
<organism evidence="8 9">
    <name type="scientific">Anaerorhabdus furcosa</name>
    <dbReference type="NCBI Taxonomy" id="118967"/>
    <lineage>
        <taxon>Bacteria</taxon>
        <taxon>Bacillati</taxon>
        <taxon>Bacillota</taxon>
        <taxon>Erysipelotrichia</taxon>
        <taxon>Erysipelotrichales</taxon>
        <taxon>Erysipelotrichaceae</taxon>
        <taxon>Anaerorhabdus</taxon>
    </lineage>
</organism>
<proteinExistence type="inferred from homology"/>
<feature type="transmembrane region" description="Helical" evidence="7">
    <location>
        <begin position="168"/>
        <end position="186"/>
    </location>
</feature>